<proteinExistence type="predicted"/>
<evidence type="ECO:0000256" key="1">
    <source>
        <dbReference type="SAM" id="SignalP"/>
    </source>
</evidence>
<protein>
    <submittedName>
        <fullName evidence="2">Uncharacterized protein</fullName>
    </submittedName>
</protein>
<name>A0A132NV24_GIAIN</name>
<evidence type="ECO:0000313" key="2">
    <source>
        <dbReference type="EMBL" id="KWX13910.1"/>
    </source>
</evidence>
<dbReference type="Proteomes" id="UP000070089">
    <property type="component" value="Unassembled WGS sequence"/>
</dbReference>
<comment type="caution">
    <text evidence="2">The sequence shown here is derived from an EMBL/GenBank/DDBJ whole genome shotgun (WGS) entry which is preliminary data.</text>
</comment>
<dbReference type="AlphaFoldDB" id="A0A132NV24"/>
<evidence type="ECO:0000313" key="3">
    <source>
        <dbReference type="Proteomes" id="UP000070089"/>
    </source>
</evidence>
<dbReference type="VEuPathDB" id="GiardiaDB:QR46_2090"/>
<organism evidence="2 3">
    <name type="scientific">Giardia duodenalis assemblage B</name>
    <dbReference type="NCBI Taxonomy" id="1394984"/>
    <lineage>
        <taxon>Eukaryota</taxon>
        <taxon>Metamonada</taxon>
        <taxon>Diplomonadida</taxon>
        <taxon>Hexamitidae</taxon>
        <taxon>Giardiinae</taxon>
        <taxon>Giardia</taxon>
    </lineage>
</organism>
<accession>A0A132NV24</accession>
<sequence>MGHNIHFILHLLVTIVACNVLGRHGELFLFKHNIMIDLPKICYDPRMAKHPGCGNANYALFEDLHLRDLLKTENSLRRSQGIHPVPGTQPSRVFSSPLPPYLTVTSALNFLEVGVHAFAKAYWRDPERNLDRALLIACESGFNAMQRRFLYSLLLPIVTNMIA</sequence>
<gene>
    <name evidence="2" type="ORF">QR46_2090</name>
</gene>
<feature type="signal peptide" evidence="1">
    <location>
        <begin position="1"/>
        <end position="18"/>
    </location>
</feature>
<keyword evidence="1" id="KW-0732">Signal</keyword>
<reference evidence="2 3" key="1">
    <citation type="journal article" date="2015" name="Mol. Biochem. Parasitol.">
        <title>Identification of polymorphic genes for use in assemblage B genotyping assays through comparative genomics of multiple assemblage B Giardia duodenalis isolates.</title>
        <authorList>
            <person name="Wielinga C."/>
            <person name="Thompson R.C."/>
            <person name="Monis P."/>
            <person name="Ryan U."/>
        </authorList>
    </citation>
    <scope>NUCLEOTIDE SEQUENCE [LARGE SCALE GENOMIC DNA]</scope>
    <source>
        <strain evidence="2 3">BAH15c1</strain>
    </source>
</reference>
<feature type="chain" id="PRO_5007800050" evidence="1">
    <location>
        <begin position="19"/>
        <end position="163"/>
    </location>
</feature>
<dbReference type="EMBL" id="JXTI01000051">
    <property type="protein sequence ID" value="KWX13910.1"/>
    <property type="molecule type" value="Genomic_DNA"/>
</dbReference>